<sequence length="408" mass="43464">MSTSACSVLPPYTPSSAVPSYSPEPASDERLIEQTPRAKPRVCTGTHTKKSGRDTVVLTDQDPSAPLPTYGRNALISGFVSLEEREKVSEVVLKVKGNMEGMISETGRSVSKTVLDQSYTLWAVQALSDAACPSTVPFSTLLPQMFQDGDARHPLPPSYNTRFSASSGLSVKVIYTLSVIVTRTRGRKLAFLAPKNTTTVIFTYLPRTCPGRPIQPPATSDFLADVKLMPEEWRQITAPGLPRAASALGAVDMHLFIPAVEVFALGDTIPVHVQLAGAVPSLREFLPSPSSSPGDAEPTVQVTLVRQLLLTIAGRRGPSRLTLARATLRSAPPGPGAAAQSPHSASLDWTGALRVDPDVAVGSFDAGVVVVQDFVVLDVLPPAGAKAQFPRLRHSHPIRLVTDSAPDE</sequence>
<keyword evidence="3" id="KW-1185">Reference proteome</keyword>
<accession>A0AAD7JB52</accession>
<dbReference type="AlphaFoldDB" id="A0AAD7JB52"/>
<name>A0AAD7JB52_9AGAR</name>
<comment type="caution">
    <text evidence="2">The sequence shown here is derived from an EMBL/GenBank/DDBJ whole genome shotgun (WGS) entry which is preliminary data.</text>
</comment>
<evidence type="ECO:0000313" key="2">
    <source>
        <dbReference type="EMBL" id="KAJ7760828.1"/>
    </source>
</evidence>
<reference evidence="2" key="1">
    <citation type="submission" date="2023-03" db="EMBL/GenBank/DDBJ databases">
        <title>Massive genome expansion in bonnet fungi (Mycena s.s.) driven by repeated elements and novel gene families across ecological guilds.</title>
        <authorList>
            <consortium name="Lawrence Berkeley National Laboratory"/>
            <person name="Harder C.B."/>
            <person name="Miyauchi S."/>
            <person name="Viragh M."/>
            <person name="Kuo A."/>
            <person name="Thoen E."/>
            <person name="Andreopoulos B."/>
            <person name="Lu D."/>
            <person name="Skrede I."/>
            <person name="Drula E."/>
            <person name="Henrissat B."/>
            <person name="Morin E."/>
            <person name="Kohler A."/>
            <person name="Barry K."/>
            <person name="LaButti K."/>
            <person name="Morin E."/>
            <person name="Salamov A."/>
            <person name="Lipzen A."/>
            <person name="Mereny Z."/>
            <person name="Hegedus B."/>
            <person name="Baldrian P."/>
            <person name="Stursova M."/>
            <person name="Weitz H."/>
            <person name="Taylor A."/>
            <person name="Grigoriev I.V."/>
            <person name="Nagy L.G."/>
            <person name="Martin F."/>
            <person name="Kauserud H."/>
        </authorList>
    </citation>
    <scope>NUCLEOTIDE SEQUENCE</scope>
    <source>
        <strain evidence="2">CBHHK188m</strain>
    </source>
</reference>
<gene>
    <name evidence="2" type="ORF">DFH07DRAFT_918471</name>
</gene>
<protein>
    <submittedName>
        <fullName evidence="2">Uncharacterized protein</fullName>
    </submittedName>
</protein>
<proteinExistence type="predicted"/>
<evidence type="ECO:0000313" key="3">
    <source>
        <dbReference type="Proteomes" id="UP001215280"/>
    </source>
</evidence>
<organism evidence="2 3">
    <name type="scientific">Mycena maculata</name>
    <dbReference type="NCBI Taxonomy" id="230809"/>
    <lineage>
        <taxon>Eukaryota</taxon>
        <taxon>Fungi</taxon>
        <taxon>Dikarya</taxon>
        <taxon>Basidiomycota</taxon>
        <taxon>Agaricomycotina</taxon>
        <taxon>Agaricomycetes</taxon>
        <taxon>Agaricomycetidae</taxon>
        <taxon>Agaricales</taxon>
        <taxon>Marasmiineae</taxon>
        <taxon>Mycenaceae</taxon>
        <taxon>Mycena</taxon>
    </lineage>
</organism>
<evidence type="ECO:0000256" key="1">
    <source>
        <dbReference type="SAM" id="MobiDB-lite"/>
    </source>
</evidence>
<dbReference type="EMBL" id="JARJLG010000047">
    <property type="protein sequence ID" value="KAJ7760828.1"/>
    <property type="molecule type" value="Genomic_DNA"/>
</dbReference>
<dbReference type="Proteomes" id="UP001215280">
    <property type="component" value="Unassembled WGS sequence"/>
</dbReference>
<feature type="region of interest" description="Disordered" evidence="1">
    <location>
        <begin position="1"/>
        <end position="49"/>
    </location>
</feature>